<dbReference type="RefSeq" id="YP_009317744.1">
    <property type="nucleotide sequence ID" value="NC_031848.1"/>
</dbReference>
<dbReference type="EMBL" id="KX343079">
    <property type="protein sequence ID" value="AOY40406.1"/>
    <property type="molecule type" value="Genomic_DNA"/>
</dbReference>
<proteinExistence type="inferred from homology"/>
<dbReference type="GeneID" id="30218214"/>
<dbReference type="InterPro" id="IPR036853">
    <property type="entry name" value="Ribosomal_uL14_sf"/>
</dbReference>
<geneLocation type="mitochondrion" evidence="5"/>
<keyword evidence="3 4" id="KW-0687">Ribonucleoprotein</keyword>
<dbReference type="GO" id="GO:0005762">
    <property type="term" value="C:mitochondrial large ribosomal subunit"/>
    <property type="evidence" value="ECO:0007669"/>
    <property type="project" value="TreeGrafter"/>
</dbReference>
<dbReference type="GO" id="GO:0006412">
    <property type="term" value="P:translation"/>
    <property type="evidence" value="ECO:0007669"/>
    <property type="project" value="InterPro"/>
</dbReference>
<dbReference type="CDD" id="cd00337">
    <property type="entry name" value="Ribosomal_uL14"/>
    <property type="match status" value="1"/>
</dbReference>
<dbReference type="HAMAP" id="MF_01367">
    <property type="entry name" value="Ribosomal_uL14"/>
    <property type="match status" value="1"/>
</dbReference>
<accession>A0A343A6W8</accession>
<comment type="similarity">
    <text evidence="1 4">Belongs to the universal ribosomal protein uL14 family.</text>
</comment>
<keyword evidence="2 4" id="KW-0689">Ribosomal protein</keyword>
<organism evidence="5">
    <name type="scientific">Navicula ramosissima</name>
    <dbReference type="NCBI Taxonomy" id="265559"/>
    <lineage>
        <taxon>Eukaryota</taxon>
        <taxon>Sar</taxon>
        <taxon>Stramenopiles</taxon>
        <taxon>Ochrophyta</taxon>
        <taxon>Bacillariophyta</taxon>
        <taxon>Bacillariophyceae</taxon>
        <taxon>Bacillariophycidae</taxon>
        <taxon>Naviculales</taxon>
        <taxon>Naviculaceae</taxon>
        <taxon>Navicula</taxon>
    </lineage>
</organism>
<dbReference type="PANTHER" id="PTHR11761:SF3">
    <property type="entry name" value="LARGE RIBOSOMAL SUBUNIT PROTEIN UL14M"/>
    <property type="match status" value="1"/>
</dbReference>
<dbReference type="InterPro" id="IPR000218">
    <property type="entry name" value="Ribosomal_uL14"/>
</dbReference>
<dbReference type="GO" id="GO:0003735">
    <property type="term" value="F:structural constituent of ribosome"/>
    <property type="evidence" value="ECO:0007669"/>
    <property type="project" value="InterPro"/>
</dbReference>
<dbReference type="Gene3D" id="2.40.150.20">
    <property type="entry name" value="Ribosomal protein L14"/>
    <property type="match status" value="1"/>
</dbReference>
<reference evidence="5" key="1">
    <citation type="journal article" date="2016" name="Mitochondrial DNA Part B Resour">
        <title>Complete mitochondrial genome of biraphid benthic diatom, Navicula ramosissima (Naviculales, Bacillariophyceae).</title>
        <authorList>
            <person name="An S.M."/>
            <person name="Noh J.H."/>
            <person name="Lee H.R."/>
            <person name="Choi D.H."/>
            <person name="Lee J.H."/>
            <person name="Yang E.C."/>
        </authorList>
    </citation>
    <scope>NUCLEOTIDE SEQUENCE</scope>
</reference>
<dbReference type="NCBIfam" id="TIGR01067">
    <property type="entry name" value="rplN_bact"/>
    <property type="match status" value="1"/>
</dbReference>
<protein>
    <submittedName>
        <fullName evidence="5">Ribosomal protein L14</fullName>
    </submittedName>
</protein>
<evidence type="ECO:0000313" key="5">
    <source>
        <dbReference type="EMBL" id="AOY40406.1"/>
    </source>
</evidence>
<dbReference type="GO" id="GO:0070180">
    <property type="term" value="F:large ribosomal subunit rRNA binding"/>
    <property type="evidence" value="ECO:0007669"/>
    <property type="project" value="TreeGrafter"/>
</dbReference>
<evidence type="ECO:0000256" key="3">
    <source>
        <dbReference type="ARBA" id="ARBA00023274"/>
    </source>
</evidence>
<name>A0A343A6W8_9STRA</name>
<evidence type="ECO:0000256" key="1">
    <source>
        <dbReference type="ARBA" id="ARBA00010745"/>
    </source>
</evidence>
<keyword evidence="5" id="KW-0496">Mitochondrion</keyword>
<dbReference type="SUPFAM" id="SSF50193">
    <property type="entry name" value="Ribosomal protein L14"/>
    <property type="match status" value="1"/>
</dbReference>
<dbReference type="InterPro" id="IPR005745">
    <property type="entry name" value="Ribosomal_uL14_bac-type"/>
</dbReference>
<dbReference type="AlphaFoldDB" id="A0A343A6W8"/>
<evidence type="ECO:0000256" key="4">
    <source>
        <dbReference type="RuleBase" id="RU003949"/>
    </source>
</evidence>
<dbReference type="Pfam" id="PF00238">
    <property type="entry name" value="Ribosomal_L14"/>
    <property type="match status" value="1"/>
</dbReference>
<sequence>MLQQESILQVADNSGAKTVKCIKILGGYKKKSAKLGDMIITSVQELRNKSKITSKVKKGEIYKALVIRTKKTFLKKDGTIIFSNKKTKKNNAVILINKKGNLIGSRITEPIPYTLKKKQYTKFTSISPGLI</sequence>
<evidence type="ECO:0000256" key="2">
    <source>
        <dbReference type="ARBA" id="ARBA00022980"/>
    </source>
</evidence>
<dbReference type="SMART" id="SM01374">
    <property type="entry name" value="Ribosomal_L14"/>
    <property type="match status" value="1"/>
</dbReference>
<dbReference type="PANTHER" id="PTHR11761">
    <property type="entry name" value="50S/60S RIBOSOMAL PROTEIN L14/L23"/>
    <property type="match status" value="1"/>
</dbReference>
<gene>
    <name evidence="5" type="primary">rpl14</name>
    <name evidence="5" type="ORF">Nram.m16</name>
</gene>